<evidence type="ECO:0000313" key="11">
    <source>
        <dbReference type="EMBL" id="SCY69161.1"/>
    </source>
</evidence>
<comment type="function">
    <text evidence="9">Acts as a magnesium transporter.</text>
</comment>
<dbReference type="Gene3D" id="3.10.580.10">
    <property type="entry name" value="CBS-domain"/>
    <property type="match status" value="1"/>
</dbReference>
<keyword evidence="5 9" id="KW-0460">Magnesium</keyword>
<evidence type="ECO:0000313" key="12">
    <source>
        <dbReference type="Proteomes" id="UP000198636"/>
    </source>
</evidence>
<dbReference type="SMART" id="SM00116">
    <property type="entry name" value="CBS"/>
    <property type="match status" value="1"/>
</dbReference>
<dbReference type="OrthoDB" id="9790355at2"/>
<evidence type="ECO:0000256" key="3">
    <source>
        <dbReference type="ARBA" id="ARBA00022448"/>
    </source>
</evidence>
<feature type="transmembrane region" description="Helical" evidence="9">
    <location>
        <begin position="355"/>
        <end position="373"/>
    </location>
</feature>
<keyword evidence="7 9" id="KW-0472">Membrane</keyword>
<dbReference type="SMART" id="SM00924">
    <property type="entry name" value="MgtE_N"/>
    <property type="match status" value="1"/>
</dbReference>
<feature type="domain" description="CBS" evidence="10">
    <location>
        <begin position="195"/>
        <end position="251"/>
    </location>
</feature>
<dbReference type="Pfam" id="PF00571">
    <property type="entry name" value="CBS"/>
    <property type="match status" value="2"/>
</dbReference>
<comment type="caution">
    <text evidence="9">Lacks conserved residue(s) required for the propagation of feature annotation.</text>
</comment>
<feature type="transmembrane region" description="Helical" evidence="9">
    <location>
        <begin position="417"/>
        <end position="441"/>
    </location>
</feature>
<keyword evidence="4 9" id="KW-0812">Transmembrane</keyword>
<gene>
    <name evidence="11" type="ORF">SAMN03080606_02171</name>
</gene>
<dbReference type="GO" id="GO:0005886">
    <property type="term" value="C:plasma membrane"/>
    <property type="evidence" value="ECO:0007669"/>
    <property type="project" value="UniProtKB-SubCell"/>
</dbReference>
<dbReference type="GO" id="GO:0046872">
    <property type="term" value="F:metal ion binding"/>
    <property type="evidence" value="ECO:0007669"/>
    <property type="project" value="UniProtKB-KW"/>
</dbReference>
<dbReference type="Pfam" id="PF03448">
    <property type="entry name" value="MgtE_N"/>
    <property type="match status" value="1"/>
</dbReference>
<keyword evidence="6 9" id="KW-1133">Transmembrane helix</keyword>
<feature type="transmembrane region" description="Helical" evidence="9">
    <location>
        <begin position="379"/>
        <end position="405"/>
    </location>
</feature>
<dbReference type="PROSITE" id="PS51371">
    <property type="entry name" value="CBS"/>
    <property type="match status" value="1"/>
</dbReference>
<dbReference type="Gene3D" id="1.10.357.20">
    <property type="entry name" value="SLC41 divalent cation transporters, integral membrane domain"/>
    <property type="match status" value="1"/>
</dbReference>
<evidence type="ECO:0000256" key="8">
    <source>
        <dbReference type="PROSITE-ProRule" id="PRU00703"/>
    </source>
</evidence>
<evidence type="ECO:0000256" key="1">
    <source>
        <dbReference type="ARBA" id="ARBA00004141"/>
    </source>
</evidence>
<evidence type="ECO:0000256" key="5">
    <source>
        <dbReference type="ARBA" id="ARBA00022842"/>
    </source>
</evidence>
<evidence type="ECO:0000259" key="10">
    <source>
        <dbReference type="PROSITE" id="PS51371"/>
    </source>
</evidence>
<dbReference type="InterPro" id="IPR006669">
    <property type="entry name" value="MgtE_transporter"/>
</dbReference>
<evidence type="ECO:0000256" key="9">
    <source>
        <dbReference type="RuleBase" id="RU362011"/>
    </source>
</evidence>
<dbReference type="AlphaFoldDB" id="A0A1G5HZN3"/>
<keyword evidence="8" id="KW-0129">CBS domain</keyword>
<dbReference type="InterPro" id="IPR036739">
    <property type="entry name" value="SLC41_membr_dom_sf"/>
</dbReference>
<dbReference type="SUPFAM" id="SSF161093">
    <property type="entry name" value="MgtE membrane domain-like"/>
    <property type="match status" value="1"/>
</dbReference>
<comment type="subunit">
    <text evidence="9">Homodimer.</text>
</comment>
<dbReference type="GO" id="GO:0015095">
    <property type="term" value="F:magnesium ion transmembrane transporter activity"/>
    <property type="evidence" value="ECO:0007669"/>
    <property type="project" value="UniProtKB-UniRule"/>
</dbReference>
<keyword evidence="3 9" id="KW-0813">Transport</keyword>
<accession>A0A1G5HZN3</accession>
<dbReference type="InterPro" id="IPR000644">
    <property type="entry name" value="CBS_dom"/>
</dbReference>
<dbReference type="InterPro" id="IPR038076">
    <property type="entry name" value="MgtE_N_sf"/>
</dbReference>
<keyword evidence="9" id="KW-0479">Metal-binding</keyword>
<evidence type="ECO:0000256" key="6">
    <source>
        <dbReference type="ARBA" id="ARBA00022989"/>
    </source>
</evidence>
<sequence>MNERIIELVMQKKFSLLKEELNEMMAVDIAEVFDELDKKNSIILFRLLSKDLASDVFSYLSGQQRKDIVEAIHETKLNEIIEELYFDDMIDFLEEMPANVVKKILITATDEERKLINQFLNYPENSAGSLMTIEYVDLKKEMTVKKALEHIKKTGVDKETIYTCYVLNEKRKLEGIVSLRKLVLLEDHLLIEDIMNEDYISCTTLDDQEEIAGLFKKYDLLTVPVVDKEARLVGIITIDDIVDVIEQENTEDFQKMAAMSPNDEEYLFSNVFSLARKRVLWLAILLVTATFTEMIIGKFESILTAVHVLAASIPMLMDTAGNAGAQSSTLIIRGIALGEVELTDYLKVFWKEFRVSSIVGSSLAAINLIRMIVLGTEMAVALTVSITLLLTIMMAKVIGGTLPIVAKKLKLDPAIMAGPLITTIVDVMALLVYFNIAGFLIGF</sequence>
<dbReference type="STRING" id="1120976.SAMN03080606_02171"/>
<dbReference type="SUPFAM" id="SSF158791">
    <property type="entry name" value="MgtE N-terminal domain-like"/>
    <property type="match status" value="1"/>
</dbReference>
<dbReference type="InterPro" id="IPR046342">
    <property type="entry name" value="CBS_dom_sf"/>
</dbReference>
<reference evidence="11 12" key="1">
    <citation type="submission" date="2016-10" db="EMBL/GenBank/DDBJ databases">
        <authorList>
            <person name="de Groot N.N."/>
        </authorList>
    </citation>
    <scope>NUCLEOTIDE SEQUENCE [LARGE SCALE GENOMIC DNA]</scope>
    <source>
        <strain evidence="11 12">DSM 18978</strain>
    </source>
</reference>
<dbReference type="PANTHER" id="PTHR43773:SF1">
    <property type="entry name" value="MAGNESIUM TRANSPORTER MGTE"/>
    <property type="match status" value="1"/>
</dbReference>
<keyword evidence="9" id="KW-1003">Cell membrane</keyword>
<evidence type="ECO:0000256" key="2">
    <source>
        <dbReference type="ARBA" id="ARBA00009749"/>
    </source>
</evidence>
<keyword evidence="12" id="KW-1185">Reference proteome</keyword>
<organism evidence="11 12">
    <name type="scientific">Alkaliphilus peptidifermentans DSM 18978</name>
    <dbReference type="NCBI Taxonomy" id="1120976"/>
    <lineage>
        <taxon>Bacteria</taxon>
        <taxon>Bacillati</taxon>
        <taxon>Bacillota</taxon>
        <taxon>Clostridia</taxon>
        <taxon>Peptostreptococcales</taxon>
        <taxon>Natronincolaceae</taxon>
        <taxon>Alkaliphilus</taxon>
    </lineage>
</organism>
<dbReference type="RefSeq" id="WP_091543225.1">
    <property type="nucleotide sequence ID" value="NZ_FMUS01000013.1"/>
</dbReference>
<feature type="transmembrane region" description="Helical" evidence="9">
    <location>
        <begin position="279"/>
        <end position="296"/>
    </location>
</feature>
<dbReference type="InterPro" id="IPR006668">
    <property type="entry name" value="Mg_transptr_MgtE_intracell_dom"/>
</dbReference>
<dbReference type="NCBIfam" id="TIGR00400">
    <property type="entry name" value="mgtE"/>
    <property type="match status" value="1"/>
</dbReference>
<dbReference type="PANTHER" id="PTHR43773">
    <property type="entry name" value="MAGNESIUM TRANSPORTER MGTE"/>
    <property type="match status" value="1"/>
</dbReference>
<name>A0A1G5HZN3_9FIRM</name>
<proteinExistence type="inferred from homology"/>
<comment type="similarity">
    <text evidence="2 9">Belongs to the SLC41A transporter family.</text>
</comment>
<dbReference type="EMBL" id="FMUS01000013">
    <property type="protein sequence ID" value="SCY69161.1"/>
    <property type="molecule type" value="Genomic_DNA"/>
</dbReference>
<dbReference type="SUPFAM" id="SSF54631">
    <property type="entry name" value="CBS-domain pair"/>
    <property type="match status" value="1"/>
</dbReference>
<dbReference type="Pfam" id="PF01769">
    <property type="entry name" value="MgtE"/>
    <property type="match status" value="1"/>
</dbReference>
<comment type="subcellular location">
    <subcellularLocation>
        <location evidence="9">Cell membrane</location>
        <topology evidence="9">Multi-pass membrane protein</topology>
    </subcellularLocation>
    <subcellularLocation>
        <location evidence="1">Membrane</location>
        <topology evidence="1">Multi-pass membrane protein</topology>
    </subcellularLocation>
</comment>
<protein>
    <recommendedName>
        <fullName evidence="9">Magnesium transporter MgtE</fullName>
    </recommendedName>
</protein>
<dbReference type="Proteomes" id="UP000198636">
    <property type="component" value="Unassembled WGS sequence"/>
</dbReference>
<dbReference type="InterPro" id="IPR006667">
    <property type="entry name" value="SLC41_membr_dom"/>
</dbReference>
<evidence type="ECO:0000256" key="4">
    <source>
        <dbReference type="ARBA" id="ARBA00022692"/>
    </source>
</evidence>
<dbReference type="Gene3D" id="1.25.60.10">
    <property type="entry name" value="MgtE N-terminal domain-like"/>
    <property type="match status" value="1"/>
</dbReference>
<evidence type="ECO:0000256" key="7">
    <source>
        <dbReference type="ARBA" id="ARBA00023136"/>
    </source>
</evidence>
<dbReference type="CDD" id="cd04606">
    <property type="entry name" value="CBS_pair_Mg_transporter"/>
    <property type="match status" value="1"/>
</dbReference>